<keyword evidence="4" id="KW-0813">Transport</keyword>
<dbReference type="Pfam" id="PF04145">
    <property type="entry name" value="Ctr"/>
    <property type="match status" value="2"/>
</dbReference>
<dbReference type="PANTHER" id="PTHR12483">
    <property type="entry name" value="SOLUTE CARRIER FAMILY 31 COPPER TRANSPORTERS"/>
    <property type="match status" value="1"/>
</dbReference>
<dbReference type="Proteomes" id="UP000195602">
    <property type="component" value="Unassembled WGS sequence"/>
</dbReference>
<dbReference type="GO" id="GO:0000329">
    <property type="term" value="C:fungal-type vacuole membrane"/>
    <property type="evidence" value="ECO:0007669"/>
    <property type="project" value="TreeGrafter"/>
</dbReference>
<comment type="subcellular location">
    <subcellularLocation>
        <location evidence="4">Membrane</location>
        <topology evidence="4">Multi-pass membrane protein</topology>
    </subcellularLocation>
</comment>
<evidence type="ECO:0000256" key="4">
    <source>
        <dbReference type="RuleBase" id="RU367022"/>
    </source>
</evidence>
<evidence type="ECO:0000313" key="5">
    <source>
        <dbReference type="EMBL" id="OVF10528.1"/>
    </source>
</evidence>
<keyword evidence="1 4" id="KW-0812">Transmembrane</keyword>
<accession>A0AA91Q4G8</accession>
<keyword evidence="4" id="KW-0186">Copper</keyword>
<reference evidence="5 6" key="1">
    <citation type="submission" date="2017-04" db="EMBL/GenBank/DDBJ databases">
        <title>Draft genome of the yeast Clavispora lusitaniae type strain CBS 6936.</title>
        <authorList>
            <person name="Durrens P."/>
            <person name="Klopp C."/>
            <person name="Biteau N."/>
            <person name="Fitton-Ouhabi V."/>
            <person name="Dementhon K."/>
            <person name="Accoceberry I."/>
            <person name="Sherman D.J."/>
            <person name="Noel T."/>
        </authorList>
    </citation>
    <scope>NUCLEOTIDE SEQUENCE [LARGE SCALE GENOMIC DNA]</scope>
    <source>
        <strain evidence="5 6">CBS 6936</strain>
    </source>
</reference>
<dbReference type="KEGG" id="clus:A9F13_02g03542"/>
<protein>
    <recommendedName>
        <fullName evidence="4">Copper transport protein</fullName>
    </recommendedName>
</protein>
<keyword evidence="2 4" id="KW-1133">Transmembrane helix</keyword>
<dbReference type="PANTHER" id="PTHR12483:SF115">
    <property type="entry name" value="COPPER TRANSPORT PROTEIN"/>
    <property type="match status" value="1"/>
</dbReference>
<dbReference type="GO" id="GO:0005375">
    <property type="term" value="F:copper ion transmembrane transporter activity"/>
    <property type="evidence" value="ECO:0007669"/>
    <property type="project" value="UniProtKB-UniRule"/>
</dbReference>
<sequence>MSGFGAGFAASGNSTMAFPTSPAQRACRNAARPFAQSTVHKVLAPFYFHSMKHMANMAMDHSGMDHPGMDHPGMDHDMPMDMCKMNMLFTWDWKNTCVVYKWWHVKTLAGFLGTLVAITALSMGYELARCWIFNWRNKGAAFNASNVSGRSFKAFKAKSSLLYAFQVGYSFMLMLVFMTYNGWYMLAVALGAGIGHYLWGNHSENLSLSCH</sequence>
<feature type="transmembrane region" description="Helical" evidence="4">
    <location>
        <begin position="160"/>
        <end position="177"/>
    </location>
</feature>
<dbReference type="AlphaFoldDB" id="A0AA91Q4G8"/>
<name>A0AA91Q4G8_CLALS</name>
<evidence type="ECO:0000313" key="6">
    <source>
        <dbReference type="Proteomes" id="UP000195602"/>
    </source>
</evidence>
<proteinExistence type="inferred from homology"/>
<dbReference type="InterPro" id="IPR007274">
    <property type="entry name" value="Cop_transporter"/>
</dbReference>
<feature type="transmembrane region" description="Helical" evidence="4">
    <location>
        <begin position="108"/>
        <end position="128"/>
    </location>
</feature>
<dbReference type="EMBL" id="LYUB02000002">
    <property type="protein sequence ID" value="OVF10528.1"/>
    <property type="molecule type" value="Genomic_DNA"/>
</dbReference>
<comment type="caution">
    <text evidence="5">The sequence shown here is derived from an EMBL/GenBank/DDBJ whole genome shotgun (WGS) entry which is preliminary data.</text>
</comment>
<keyword evidence="4" id="KW-0187">Copper transport</keyword>
<organism evidence="5 6">
    <name type="scientific">Clavispora lusitaniae</name>
    <name type="common">Candida lusitaniae</name>
    <dbReference type="NCBI Taxonomy" id="36911"/>
    <lineage>
        <taxon>Eukaryota</taxon>
        <taxon>Fungi</taxon>
        <taxon>Dikarya</taxon>
        <taxon>Ascomycota</taxon>
        <taxon>Saccharomycotina</taxon>
        <taxon>Pichiomycetes</taxon>
        <taxon>Metschnikowiaceae</taxon>
        <taxon>Clavispora</taxon>
    </lineage>
</organism>
<evidence type="ECO:0000256" key="3">
    <source>
        <dbReference type="ARBA" id="ARBA00023136"/>
    </source>
</evidence>
<evidence type="ECO:0000256" key="2">
    <source>
        <dbReference type="ARBA" id="ARBA00022989"/>
    </source>
</evidence>
<keyword evidence="3 4" id="KW-0472">Membrane</keyword>
<gene>
    <name evidence="5" type="ORF">A9F13_02g03542</name>
</gene>
<comment type="similarity">
    <text evidence="4">Belongs to the copper transporter (Ctr) (TC 1.A.56) family. SLC31A subfamily.</text>
</comment>
<evidence type="ECO:0000256" key="1">
    <source>
        <dbReference type="ARBA" id="ARBA00022692"/>
    </source>
</evidence>
<keyword evidence="4" id="KW-0406">Ion transport</keyword>